<name>A0AAN9XXZ2_9HEMI</name>
<dbReference type="EMBL" id="JBBCAQ010000037">
    <property type="protein sequence ID" value="KAK7573614.1"/>
    <property type="molecule type" value="Genomic_DNA"/>
</dbReference>
<evidence type="ECO:0000313" key="3">
    <source>
        <dbReference type="EMBL" id="KAK7573614.1"/>
    </source>
</evidence>
<dbReference type="Gene3D" id="1.10.10.60">
    <property type="entry name" value="Homeodomain-like"/>
    <property type="match status" value="1"/>
</dbReference>
<organism evidence="3 4">
    <name type="scientific">Parthenolecanium corni</name>
    <dbReference type="NCBI Taxonomy" id="536013"/>
    <lineage>
        <taxon>Eukaryota</taxon>
        <taxon>Metazoa</taxon>
        <taxon>Ecdysozoa</taxon>
        <taxon>Arthropoda</taxon>
        <taxon>Hexapoda</taxon>
        <taxon>Insecta</taxon>
        <taxon>Pterygota</taxon>
        <taxon>Neoptera</taxon>
        <taxon>Paraneoptera</taxon>
        <taxon>Hemiptera</taxon>
        <taxon>Sternorrhyncha</taxon>
        <taxon>Coccoidea</taxon>
        <taxon>Coccidae</taxon>
        <taxon>Parthenolecanium</taxon>
    </lineage>
</organism>
<sequence>MFESSQAWLNASTSSLAYVHPSNYDASSTSAPSTLPSRGDGAISAQPAADANFNDAPAGERALADFTSAAKAAPKLKTPSWTKAQLKQAIKAVITQQLRFTEASSAYSIPKGTLYDNILGKTKRMRGLDVAALTDDEEAAVLEFCCHVSASTYNRRTRRALHEVLDFVQALVQLRNPNFRFDEMSGFRWWWAFCKKHSVVVLNYTSLDGDTFVAAGCDRARGAVSRTKAVRRYLRNAKTTQVRLAAHAYVTTSDANEPFDFSTRTLAVSAPPALVSLASAPISSAPPASFGSTPVSLVPALSSMSSAPSPLALAPVSVTSSAGAWNVQQFLAAFNPLSDSFFGGAPVQDIINSLIKEESVN</sequence>
<dbReference type="Pfam" id="PF05225">
    <property type="entry name" value="HTH_psq"/>
    <property type="match status" value="1"/>
</dbReference>
<comment type="subcellular location">
    <subcellularLocation>
        <location evidence="1">Nucleus</location>
    </subcellularLocation>
</comment>
<gene>
    <name evidence="3" type="ORF">V9T40_010805</name>
</gene>
<protein>
    <recommendedName>
        <fullName evidence="2">HTH psq-type domain-containing protein</fullName>
    </recommendedName>
</protein>
<dbReference type="GO" id="GO:0003677">
    <property type="term" value="F:DNA binding"/>
    <property type="evidence" value="ECO:0007669"/>
    <property type="project" value="InterPro"/>
</dbReference>
<feature type="domain" description="HTH psq-type" evidence="2">
    <location>
        <begin position="84"/>
        <end position="119"/>
    </location>
</feature>
<dbReference type="InterPro" id="IPR007889">
    <property type="entry name" value="HTH_Psq"/>
</dbReference>
<proteinExistence type="predicted"/>
<accession>A0AAN9XXZ2</accession>
<evidence type="ECO:0000313" key="4">
    <source>
        <dbReference type="Proteomes" id="UP001367676"/>
    </source>
</evidence>
<dbReference type="InterPro" id="IPR009057">
    <property type="entry name" value="Homeodomain-like_sf"/>
</dbReference>
<dbReference type="GO" id="GO:0005634">
    <property type="term" value="C:nucleus"/>
    <property type="evidence" value="ECO:0007669"/>
    <property type="project" value="UniProtKB-SubCell"/>
</dbReference>
<evidence type="ECO:0000259" key="2">
    <source>
        <dbReference type="Pfam" id="PF05225"/>
    </source>
</evidence>
<reference evidence="3 4" key="1">
    <citation type="submission" date="2024-03" db="EMBL/GenBank/DDBJ databases">
        <title>Adaptation during the transition from Ophiocordyceps entomopathogen to insect associate is accompanied by gene loss and intensified selection.</title>
        <authorList>
            <person name="Ward C.M."/>
            <person name="Onetto C.A."/>
            <person name="Borneman A.R."/>
        </authorList>
    </citation>
    <scope>NUCLEOTIDE SEQUENCE [LARGE SCALE GENOMIC DNA]</scope>
    <source>
        <strain evidence="3">AWRI1</strain>
        <tissue evidence="3">Single Adult Female</tissue>
    </source>
</reference>
<keyword evidence="4" id="KW-1185">Reference proteome</keyword>
<evidence type="ECO:0000256" key="1">
    <source>
        <dbReference type="ARBA" id="ARBA00004123"/>
    </source>
</evidence>
<dbReference type="AlphaFoldDB" id="A0AAN9XXZ2"/>
<comment type="caution">
    <text evidence="3">The sequence shown here is derived from an EMBL/GenBank/DDBJ whole genome shotgun (WGS) entry which is preliminary data.</text>
</comment>
<dbReference type="Proteomes" id="UP001367676">
    <property type="component" value="Unassembled WGS sequence"/>
</dbReference>
<dbReference type="SUPFAM" id="SSF46689">
    <property type="entry name" value="Homeodomain-like"/>
    <property type="match status" value="1"/>
</dbReference>